<evidence type="ECO:0000256" key="2">
    <source>
        <dbReference type="ARBA" id="ARBA00012534"/>
    </source>
</evidence>
<name>A0A1D2QQK6_9GAMM</name>
<dbReference type="CDD" id="cd02440">
    <property type="entry name" value="AdoMet_MTases"/>
    <property type="match status" value="1"/>
</dbReference>
<dbReference type="InterPro" id="IPR036804">
    <property type="entry name" value="CheR_N_sf"/>
</dbReference>
<dbReference type="Pfam" id="PF01739">
    <property type="entry name" value="CheR"/>
    <property type="match status" value="1"/>
</dbReference>
<dbReference type="InterPro" id="IPR022641">
    <property type="entry name" value="CheR_N"/>
</dbReference>
<dbReference type="Gene3D" id="1.10.155.10">
    <property type="entry name" value="Chemotaxis receptor methyltransferase CheR, N-terminal domain"/>
    <property type="match status" value="1"/>
</dbReference>
<organism evidence="7 8">
    <name type="scientific">Candidatus Endobugula sertula</name>
    <name type="common">Bugula neritina bacterial symbiont</name>
    <dbReference type="NCBI Taxonomy" id="62101"/>
    <lineage>
        <taxon>Bacteria</taxon>
        <taxon>Pseudomonadati</taxon>
        <taxon>Pseudomonadota</taxon>
        <taxon>Gammaproteobacteria</taxon>
        <taxon>Cellvibrionales</taxon>
        <taxon>Cellvibrionaceae</taxon>
        <taxon>Candidatus Endobugula</taxon>
    </lineage>
</organism>
<evidence type="ECO:0000256" key="3">
    <source>
        <dbReference type="ARBA" id="ARBA00022603"/>
    </source>
</evidence>
<dbReference type="Gene3D" id="3.40.50.150">
    <property type="entry name" value="Vaccinia Virus protein VP39"/>
    <property type="match status" value="1"/>
</dbReference>
<evidence type="ECO:0000313" key="7">
    <source>
        <dbReference type="EMBL" id="ODS23820.1"/>
    </source>
</evidence>
<dbReference type="PRINTS" id="PR00996">
    <property type="entry name" value="CHERMTFRASE"/>
</dbReference>
<dbReference type="PANTHER" id="PTHR24422">
    <property type="entry name" value="CHEMOTAXIS PROTEIN METHYLTRANSFERASE"/>
    <property type="match status" value="1"/>
</dbReference>
<keyword evidence="5" id="KW-0949">S-adenosyl-L-methionine</keyword>
<dbReference type="Pfam" id="PF03705">
    <property type="entry name" value="CheR_N"/>
    <property type="match status" value="1"/>
</dbReference>
<comment type="caution">
    <text evidence="7">The sequence shown here is derived from an EMBL/GenBank/DDBJ whole genome shotgun (WGS) entry which is preliminary data.</text>
</comment>
<keyword evidence="4" id="KW-0808">Transferase</keyword>
<evidence type="ECO:0000256" key="5">
    <source>
        <dbReference type="ARBA" id="ARBA00022691"/>
    </source>
</evidence>
<dbReference type="EC" id="2.1.1.80" evidence="2"/>
<dbReference type="InterPro" id="IPR000780">
    <property type="entry name" value="CheR_MeTrfase"/>
</dbReference>
<dbReference type="GO" id="GO:0008983">
    <property type="term" value="F:protein-glutamate O-methyltransferase activity"/>
    <property type="evidence" value="ECO:0007669"/>
    <property type="project" value="UniProtKB-EC"/>
</dbReference>
<accession>A0A1D2QQK6</accession>
<dbReference type="EMBL" id="MDLC01000020">
    <property type="protein sequence ID" value="ODS23820.1"/>
    <property type="molecule type" value="Genomic_DNA"/>
</dbReference>
<keyword evidence="3" id="KW-0489">Methyltransferase</keyword>
<sequence length="268" mass="30938">MDFKAFRDYLKNASGITITPNKAYLVTARIRNIMAEYQLVDLSELIKELNKNNKSLHQKVIDAMTTNETFWFRDEYPYQYFYKQLIPTWNGPDYKDSSVRVWSAACSSGQEPYSLGILCEEYKAQHGLRKRIEILATDLSSHILDRAKSGVYDKLSIGRGLSDKRLQQFFLSDCENQWTVRPEIKKYIQFRSINLLESYSSLGKFDIIFCRNVLIYFTKETKSDILIRMHRCLKPNGLLCLGSSEGLAGASSLFSMIHCKPGIIYQAK</sequence>
<proteinExistence type="predicted"/>
<dbReference type="InterPro" id="IPR022642">
    <property type="entry name" value="CheR_C"/>
</dbReference>
<protein>
    <recommendedName>
        <fullName evidence="2">protein-glutamate O-methyltransferase</fullName>
        <ecNumber evidence="2">2.1.1.80</ecNumber>
    </recommendedName>
</protein>
<dbReference type="InterPro" id="IPR029063">
    <property type="entry name" value="SAM-dependent_MTases_sf"/>
</dbReference>
<dbReference type="AlphaFoldDB" id="A0A1D2QQK6"/>
<dbReference type="Proteomes" id="UP000242502">
    <property type="component" value="Unassembled WGS sequence"/>
</dbReference>
<evidence type="ECO:0000313" key="8">
    <source>
        <dbReference type="Proteomes" id="UP000242502"/>
    </source>
</evidence>
<evidence type="ECO:0000256" key="4">
    <source>
        <dbReference type="ARBA" id="ARBA00022679"/>
    </source>
</evidence>
<dbReference type="SUPFAM" id="SSF53335">
    <property type="entry name" value="S-adenosyl-L-methionine-dependent methyltransferases"/>
    <property type="match status" value="1"/>
</dbReference>
<evidence type="ECO:0000256" key="1">
    <source>
        <dbReference type="ARBA" id="ARBA00001541"/>
    </source>
</evidence>
<reference evidence="7 8" key="1">
    <citation type="journal article" date="2016" name="Appl. Environ. Microbiol.">
        <title>Lack of Overt Genome Reduction in the Bryostatin-Producing Bryozoan Symbiont "Candidatus Endobugula sertula".</title>
        <authorList>
            <person name="Miller I.J."/>
            <person name="Vanee N."/>
            <person name="Fong S.S."/>
            <person name="Lim-Fong G.E."/>
            <person name="Kwan J.C."/>
        </authorList>
    </citation>
    <scope>NUCLEOTIDE SEQUENCE [LARGE SCALE GENOMIC DNA]</scope>
    <source>
        <strain evidence="7">AB1-4</strain>
    </source>
</reference>
<dbReference type="GO" id="GO:0032259">
    <property type="term" value="P:methylation"/>
    <property type="evidence" value="ECO:0007669"/>
    <property type="project" value="UniProtKB-KW"/>
</dbReference>
<dbReference type="PROSITE" id="PS50123">
    <property type="entry name" value="CHER"/>
    <property type="match status" value="1"/>
</dbReference>
<dbReference type="SUPFAM" id="SSF47757">
    <property type="entry name" value="Chemotaxis receptor methyltransferase CheR, N-terminal domain"/>
    <property type="match status" value="1"/>
</dbReference>
<dbReference type="PANTHER" id="PTHR24422:SF21">
    <property type="entry name" value="CHEMOTAXIS PROTEIN METHYLTRANSFERASE 1"/>
    <property type="match status" value="1"/>
</dbReference>
<feature type="domain" description="CheR-type methyltransferase" evidence="6">
    <location>
        <begin position="1"/>
        <end position="268"/>
    </location>
</feature>
<evidence type="ECO:0000259" key="6">
    <source>
        <dbReference type="PROSITE" id="PS50123"/>
    </source>
</evidence>
<gene>
    <name evidence="7" type="ORF">AB835_07005</name>
</gene>
<dbReference type="SMART" id="SM00138">
    <property type="entry name" value="MeTrc"/>
    <property type="match status" value="1"/>
</dbReference>
<dbReference type="STRING" id="62101.AB835_07005"/>
<comment type="catalytic activity">
    <reaction evidence="1">
        <text>L-glutamyl-[protein] + S-adenosyl-L-methionine = [protein]-L-glutamate 5-O-methyl ester + S-adenosyl-L-homocysteine</text>
        <dbReference type="Rhea" id="RHEA:24452"/>
        <dbReference type="Rhea" id="RHEA-COMP:10208"/>
        <dbReference type="Rhea" id="RHEA-COMP:10311"/>
        <dbReference type="ChEBI" id="CHEBI:29973"/>
        <dbReference type="ChEBI" id="CHEBI:57856"/>
        <dbReference type="ChEBI" id="CHEBI:59789"/>
        <dbReference type="ChEBI" id="CHEBI:82795"/>
        <dbReference type="EC" id="2.1.1.80"/>
    </reaction>
</comment>
<dbReference type="InterPro" id="IPR050903">
    <property type="entry name" value="Bact_Chemotaxis_MeTrfase"/>
</dbReference>